<comment type="similarity">
    <text evidence="1 3">Belongs to the short-chain dehydrogenases/reductases (SDR) family.</text>
</comment>
<evidence type="ECO:0008006" key="7">
    <source>
        <dbReference type="Google" id="ProtNLM"/>
    </source>
</evidence>
<name>A0A085M1I7_9BILA</name>
<dbReference type="Pfam" id="PF00106">
    <property type="entry name" value="adh_short"/>
    <property type="match status" value="1"/>
</dbReference>
<reference evidence="4 6" key="1">
    <citation type="journal article" date="2014" name="Nat. Genet.">
        <title>Genome and transcriptome of the porcine whipworm Trichuris suis.</title>
        <authorList>
            <person name="Jex A.R."/>
            <person name="Nejsum P."/>
            <person name="Schwarz E.M."/>
            <person name="Hu L."/>
            <person name="Young N.D."/>
            <person name="Hall R.S."/>
            <person name="Korhonen P.K."/>
            <person name="Liao S."/>
            <person name="Thamsborg S."/>
            <person name="Xia J."/>
            <person name="Xu P."/>
            <person name="Wang S."/>
            <person name="Scheerlinck J.P."/>
            <person name="Hofmann A."/>
            <person name="Sternberg P.W."/>
            <person name="Wang J."/>
            <person name="Gasser R.B."/>
        </authorList>
    </citation>
    <scope>NUCLEOTIDE SEQUENCE [LARGE SCALE GENOMIC DNA]</scope>
    <source>
        <strain evidence="5">DCEP-RM93F</strain>
        <strain evidence="4">DCEP-RM93M</strain>
    </source>
</reference>
<dbReference type="EMBL" id="KL363243">
    <property type="protein sequence ID" value="KFD51083.1"/>
    <property type="molecule type" value="Genomic_DNA"/>
</dbReference>
<dbReference type="SUPFAM" id="SSF51735">
    <property type="entry name" value="NAD(P)-binding Rossmann-fold domains"/>
    <property type="match status" value="1"/>
</dbReference>
<evidence type="ECO:0000313" key="4">
    <source>
        <dbReference type="EMBL" id="KFD51083.1"/>
    </source>
</evidence>
<dbReference type="Proteomes" id="UP000030758">
    <property type="component" value="Unassembled WGS sequence"/>
</dbReference>
<evidence type="ECO:0000256" key="3">
    <source>
        <dbReference type="RuleBase" id="RU000363"/>
    </source>
</evidence>
<evidence type="ECO:0000313" key="5">
    <source>
        <dbReference type="EMBL" id="KFD63052.1"/>
    </source>
</evidence>
<protein>
    <recommendedName>
        <fullName evidence="7">Oxidoreductase, short chain dehydrogenase/reductase family protein</fullName>
    </recommendedName>
</protein>
<sequence length="352" mass="38722">MTCILLKQGDHVWYKSNVNFKEFSVDYLESMKSFVCIILSLVASAAAIDVRKLEDKHFIGYRFAGRTVLITGAARGIGKAVALRLANEGANIILVDWFRNETIKTYNEVKELQRELPYNSTVYAFVADVSSTKAMTRLARKINEYFPQGLDGAVNAAGVMDAIPTEKTLEDIDVERDQNLVMAPIHIASDEYWDKVMAINIGGMFKSLRIELQIMMKHGRGGSIVNIGSVAGLLGVAGMPAYVASKHAVVGLTKNAALDYAQYGIRVNCLNMDTVLTGLVTRTNALYKKMVESKLREPNNHLKTMSILQAADSNKRFSTVWEQASYILFLLSDEASHVTGAAATADGGFTVF</sequence>
<evidence type="ECO:0000256" key="1">
    <source>
        <dbReference type="ARBA" id="ARBA00006484"/>
    </source>
</evidence>
<proteinExistence type="inferred from homology"/>
<dbReference type="InterPro" id="IPR002347">
    <property type="entry name" value="SDR_fam"/>
</dbReference>
<evidence type="ECO:0000256" key="2">
    <source>
        <dbReference type="ARBA" id="ARBA00023002"/>
    </source>
</evidence>
<dbReference type="InterPro" id="IPR020904">
    <property type="entry name" value="Sc_DH/Rdtase_CS"/>
</dbReference>
<organism evidence="4 6">
    <name type="scientific">Trichuris suis</name>
    <name type="common">pig whipworm</name>
    <dbReference type="NCBI Taxonomy" id="68888"/>
    <lineage>
        <taxon>Eukaryota</taxon>
        <taxon>Metazoa</taxon>
        <taxon>Ecdysozoa</taxon>
        <taxon>Nematoda</taxon>
        <taxon>Enoplea</taxon>
        <taxon>Dorylaimia</taxon>
        <taxon>Trichinellida</taxon>
        <taxon>Trichuridae</taxon>
        <taxon>Trichuris</taxon>
    </lineage>
</organism>
<dbReference type="PRINTS" id="PR00081">
    <property type="entry name" value="GDHRDH"/>
</dbReference>
<dbReference type="Proteomes" id="UP000030764">
    <property type="component" value="Unassembled WGS sequence"/>
</dbReference>
<keyword evidence="6" id="KW-1185">Reference proteome</keyword>
<dbReference type="CDD" id="cd05233">
    <property type="entry name" value="SDR_c"/>
    <property type="match status" value="1"/>
</dbReference>
<dbReference type="PROSITE" id="PS00061">
    <property type="entry name" value="ADH_SHORT"/>
    <property type="match status" value="1"/>
</dbReference>
<dbReference type="PANTHER" id="PTHR24321:SF8">
    <property type="entry name" value="ESTRADIOL 17-BETA-DEHYDROGENASE 8-RELATED"/>
    <property type="match status" value="1"/>
</dbReference>
<dbReference type="EMBL" id="KL367581">
    <property type="protein sequence ID" value="KFD63052.1"/>
    <property type="molecule type" value="Genomic_DNA"/>
</dbReference>
<dbReference type="GO" id="GO:0016491">
    <property type="term" value="F:oxidoreductase activity"/>
    <property type="evidence" value="ECO:0007669"/>
    <property type="project" value="UniProtKB-KW"/>
</dbReference>
<dbReference type="Gene3D" id="3.40.50.720">
    <property type="entry name" value="NAD(P)-binding Rossmann-like Domain"/>
    <property type="match status" value="1"/>
</dbReference>
<dbReference type="PRINTS" id="PR00080">
    <property type="entry name" value="SDRFAMILY"/>
</dbReference>
<keyword evidence="2" id="KW-0560">Oxidoreductase</keyword>
<gene>
    <name evidence="4" type="ORF">M513_07983</name>
    <name evidence="5" type="ORF">M514_07983</name>
</gene>
<evidence type="ECO:0000313" key="6">
    <source>
        <dbReference type="Proteomes" id="UP000030764"/>
    </source>
</evidence>
<dbReference type="InterPro" id="IPR036291">
    <property type="entry name" value="NAD(P)-bd_dom_sf"/>
</dbReference>
<dbReference type="FunFam" id="3.40.50.720:FF:000084">
    <property type="entry name" value="Short-chain dehydrogenase reductase"/>
    <property type="match status" value="1"/>
</dbReference>
<accession>A0A085M1I7</accession>
<dbReference type="AlphaFoldDB" id="A0A085M1I7"/>
<dbReference type="PANTHER" id="PTHR24321">
    <property type="entry name" value="DEHYDROGENASES, SHORT CHAIN"/>
    <property type="match status" value="1"/>
</dbReference>